<proteinExistence type="inferred from homology"/>
<dbReference type="GO" id="GO:0005829">
    <property type="term" value="C:cytosol"/>
    <property type="evidence" value="ECO:0007669"/>
    <property type="project" value="TreeGrafter"/>
</dbReference>
<dbReference type="PANTHER" id="PTHR10539">
    <property type="entry name" value="26S PROTEASOME NON-ATPASE REGULATORY SUBUNIT 13"/>
    <property type="match status" value="1"/>
</dbReference>
<protein>
    <recommendedName>
        <fullName evidence="3">PCI domain-containing protein</fullName>
    </recommendedName>
</protein>
<evidence type="ECO:0000259" key="3">
    <source>
        <dbReference type="PROSITE" id="PS50250"/>
    </source>
</evidence>
<evidence type="ECO:0000313" key="4">
    <source>
        <dbReference type="EMBL" id="CAD8447783.1"/>
    </source>
</evidence>
<name>A0A7S0GXU5_MICPS</name>
<dbReference type="InterPro" id="IPR035298">
    <property type="entry name" value="PSMD13"/>
</dbReference>
<dbReference type="AlphaFoldDB" id="A0A7S0GXU5"/>
<sequence>MSAAVESWLAAQASGSPPLAAQYDALRELYDRKLWHQLTMKLEEIVAMPDFQTGDRLVQLYHNFVVDFEHKISPLKLGHLAVAVSSRYADRAAAGAFMGNVIEKLIENKQPGCEEPVLYLRMHVALLFVHDARLTDARAAIEGPDGKGSLDAISSPDPSVSAAYHYVASQYHKAKQAFAEFYREGMLYLAHVESGTLPESTKRDLAVDLSLAALLGDDVYGFAELIAHPICGALVGTTFAWLVDILNAFNDGDLHAYDALCVTHADALNAQPALVAHERKLREKITILCLLRIVFAAPADEREIDMETIAQRTKLTVDGVEYLLMKALSARLIEGVIDQVAGKVNVTWVQPRVLLLPQIAELGGRLDGWIEKVRATGAALSEEVPQLAATA</sequence>
<accession>A0A7S0GXU5</accession>
<comment type="similarity">
    <text evidence="1">Belongs to the proteasome subunit S11 family.</text>
</comment>
<dbReference type="InterPro" id="IPR054179">
    <property type="entry name" value="PSD13_N"/>
</dbReference>
<reference evidence="4" key="1">
    <citation type="submission" date="2021-01" db="EMBL/GenBank/DDBJ databases">
        <authorList>
            <person name="Corre E."/>
            <person name="Pelletier E."/>
            <person name="Niang G."/>
            <person name="Scheremetjew M."/>
            <person name="Finn R."/>
            <person name="Kale V."/>
            <person name="Holt S."/>
            <person name="Cochrane G."/>
            <person name="Meng A."/>
            <person name="Brown T."/>
            <person name="Cohen L."/>
        </authorList>
    </citation>
    <scope>NUCLEOTIDE SEQUENCE</scope>
    <source>
        <strain evidence="4">CCAC1681</strain>
    </source>
</reference>
<dbReference type="PANTHER" id="PTHR10539:SF0">
    <property type="entry name" value="26S PROTEASOME NON-ATPASE REGULATORY SUBUNIT 13"/>
    <property type="match status" value="1"/>
</dbReference>
<organism evidence="4">
    <name type="scientific">Micromonas pusilla</name>
    <name type="common">Picoplanktonic green alga</name>
    <name type="synonym">Chromulina pusilla</name>
    <dbReference type="NCBI Taxonomy" id="38833"/>
    <lineage>
        <taxon>Eukaryota</taxon>
        <taxon>Viridiplantae</taxon>
        <taxon>Chlorophyta</taxon>
        <taxon>Mamiellophyceae</taxon>
        <taxon>Mamiellales</taxon>
        <taxon>Mamiellaceae</taxon>
        <taxon>Micromonas</taxon>
    </lineage>
</organism>
<keyword evidence="2" id="KW-0647">Proteasome</keyword>
<dbReference type="GO" id="GO:0008541">
    <property type="term" value="C:proteasome regulatory particle, lid subcomplex"/>
    <property type="evidence" value="ECO:0007669"/>
    <property type="project" value="TreeGrafter"/>
</dbReference>
<evidence type="ECO:0000256" key="2">
    <source>
        <dbReference type="ARBA" id="ARBA00022942"/>
    </source>
</evidence>
<dbReference type="InterPro" id="IPR000717">
    <property type="entry name" value="PCI_dom"/>
</dbReference>
<gene>
    <name evidence="4" type="ORF">MSP1401_LOCUS10262</name>
</gene>
<evidence type="ECO:0000256" key="1">
    <source>
        <dbReference type="ARBA" id="ARBA00006207"/>
    </source>
</evidence>
<dbReference type="GO" id="GO:0006511">
    <property type="term" value="P:ubiquitin-dependent protein catabolic process"/>
    <property type="evidence" value="ECO:0007669"/>
    <property type="project" value="TreeGrafter"/>
</dbReference>
<dbReference type="GO" id="GO:0005198">
    <property type="term" value="F:structural molecule activity"/>
    <property type="evidence" value="ECO:0007669"/>
    <property type="project" value="TreeGrafter"/>
</dbReference>
<dbReference type="PROSITE" id="PS50250">
    <property type="entry name" value="PCI"/>
    <property type="match status" value="1"/>
</dbReference>
<dbReference type="EMBL" id="HBEN01012339">
    <property type="protein sequence ID" value="CAD8447783.1"/>
    <property type="molecule type" value="Transcribed_RNA"/>
</dbReference>
<feature type="domain" description="PCI" evidence="3">
    <location>
        <begin position="178"/>
        <end position="351"/>
    </location>
</feature>
<dbReference type="Pfam" id="PF01399">
    <property type="entry name" value="PCI"/>
    <property type="match status" value="1"/>
</dbReference>
<dbReference type="InterPro" id="IPR036390">
    <property type="entry name" value="WH_DNA-bd_sf"/>
</dbReference>
<dbReference type="Pfam" id="PF22037">
    <property type="entry name" value="PSD13_N"/>
    <property type="match status" value="1"/>
</dbReference>
<dbReference type="SMART" id="SM00088">
    <property type="entry name" value="PINT"/>
    <property type="match status" value="1"/>
</dbReference>
<dbReference type="SUPFAM" id="SSF46785">
    <property type="entry name" value="Winged helix' DNA-binding domain"/>
    <property type="match status" value="1"/>
</dbReference>
<dbReference type="GO" id="GO:0005634">
    <property type="term" value="C:nucleus"/>
    <property type="evidence" value="ECO:0007669"/>
    <property type="project" value="TreeGrafter"/>
</dbReference>